<dbReference type="VEuPathDB" id="TriTrypDB:TcBrA4_0134750"/>
<dbReference type="VEuPathDB" id="TriTrypDB:TcYC6_0048840"/>
<dbReference type="VEuPathDB" id="TriTrypDB:TcG_03387"/>
<organism evidence="3 4">
    <name type="scientific">Trypanosoma cruzi</name>
    <dbReference type="NCBI Taxonomy" id="5693"/>
    <lineage>
        <taxon>Eukaryota</taxon>
        <taxon>Discoba</taxon>
        <taxon>Euglenozoa</taxon>
        <taxon>Kinetoplastea</taxon>
        <taxon>Metakinetoplastina</taxon>
        <taxon>Trypanosomatida</taxon>
        <taxon>Trypanosomatidae</taxon>
        <taxon>Trypanosoma</taxon>
        <taxon>Schizotrypanum</taxon>
    </lineage>
</organism>
<sequence length="325" mass="38651">MRCRLFRLLFFFLFFFFVVFFFFCSFFFFFLMHPPELLRHPIYSPTRAAATREGRQQEQRPSPQRQQRVQVAASSSDSLRGGRRSGRDLTEAQTGPQDLPLANILRREFTYMSLREQFHNRERITVTTRPLVLASPVLDRKEWLYNLFAPFFFLRGNYMYATLVETAEMALSSRRERIATILPRSYCISAGGHFIWRFFCLRCSIAELTYLLFREEEERGREPYRFCCEGFFGYEGRMPRSFLTMCLVDLLTCGLPFGYFYHGLGTTLFGCRLRYLIRCRYRIEGTVAKDFLLMLCCPLITVEQEALEMMMYGNWERRDFRAVMV</sequence>
<feature type="region of interest" description="Disordered" evidence="1">
    <location>
        <begin position="48"/>
        <end position="95"/>
    </location>
</feature>
<feature type="transmembrane region" description="Helical" evidence="2">
    <location>
        <begin position="6"/>
        <end position="31"/>
    </location>
</feature>
<protein>
    <recommendedName>
        <fullName evidence="5">Transmembrane protein</fullName>
    </recommendedName>
</protein>
<dbReference type="VEuPathDB" id="TriTrypDB:C4B63_25g209"/>
<keyword evidence="2" id="KW-0472">Membrane</keyword>
<dbReference type="VEuPathDB" id="TriTrypDB:BCY84_16824"/>
<evidence type="ECO:0000313" key="4">
    <source>
        <dbReference type="Proteomes" id="UP000246078"/>
    </source>
</evidence>
<evidence type="ECO:0000256" key="1">
    <source>
        <dbReference type="SAM" id="MobiDB-lite"/>
    </source>
</evidence>
<dbReference type="VEuPathDB" id="TriTrypDB:TcCLB.507087.14"/>
<dbReference type="VEuPathDB" id="TriTrypDB:C3747_23g299"/>
<dbReference type="AlphaFoldDB" id="A0A2V2X6G3"/>
<keyword evidence="2" id="KW-0812">Transmembrane</keyword>
<dbReference type="VEuPathDB" id="TriTrypDB:TCSYLVIO_008923"/>
<reference evidence="3 4" key="1">
    <citation type="journal article" date="2018" name="Microb. Genom.">
        <title>Expanding an expanded genome: long-read sequencing of Trypanosoma cruzi.</title>
        <authorList>
            <person name="Berna L."/>
            <person name="Rodriguez M."/>
            <person name="Chiribao M.L."/>
            <person name="Parodi-Talice A."/>
            <person name="Pita S."/>
            <person name="Rijo G."/>
            <person name="Alvarez-Valin F."/>
            <person name="Robello C."/>
        </authorList>
    </citation>
    <scope>NUCLEOTIDE SEQUENCE [LARGE SCALE GENOMIC DNA]</scope>
    <source>
        <strain evidence="3 4">TCC</strain>
    </source>
</reference>
<dbReference type="VEuPathDB" id="TriTrypDB:TcCLB.511309.14"/>
<evidence type="ECO:0000256" key="2">
    <source>
        <dbReference type="SAM" id="Phobius"/>
    </source>
</evidence>
<comment type="caution">
    <text evidence="3">The sequence shown here is derived from an EMBL/GenBank/DDBJ whole genome shotgun (WGS) entry which is preliminary data.</text>
</comment>
<dbReference type="Proteomes" id="UP000246078">
    <property type="component" value="Unassembled WGS sequence"/>
</dbReference>
<dbReference type="EMBL" id="PRFC01000023">
    <property type="protein sequence ID" value="PWV16408.1"/>
    <property type="molecule type" value="Genomic_DNA"/>
</dbReference>
<dbReference type="VEuPathDB" id="TriTrypDB:TcCL_ESM10218"/>
<gene>
    <name evidence="3" type="ORF">C3747_23g299</name>
</gene>
<dbReference type="VEuPathDB" id="TriTrypDB:Tc_MARK_7617"/>
<dbReference type="VEuPathDB" id="TriTrypDB:ECC02_001478"/>
<name>A0A2V2X6G3_TRYCR</name>
<proteinExistence type="predicted"/>
<feature type="compositionally biased region" description="Low complexity" evidence="1">
    <location>
        <begin position="59"/>
        <end position="79"/>
    </location>
</feature>
<keyword evidence="2" id="KW-1133">Transmembrane helix</keyword>
<dbReference type="VEuPathDB" id="TriTrypDB:TCDM_05116"/>
<evidence type="ECO:0000313" key="3">
    <source>
        <dbReference type="EMBL" id="PWV16408.1"/>
    </source>
</evidence>
<evidence type="ECO:0008006" key="5">
    <source>
        <dbReference type="Google" id="ProtNLM"/>
    </source>
</evidence>
<accession>A0A2V2X6G3</accession>
<dbReference type="OrthoDB" id="248767at2759"/>